<dbReference type="CDD" id="cd02042">
    <property type="entry name" value="ParAB_family"/>
    <property type="match status" value="1"/>
</dbReference>
<protein>
    <submittedName>
        <fullName evidence="2">Plasmid segregation oscillating ATPase ParF</fullName>
    </submittedName>
</protein>
<dbReference type="Gene3D" id="3.40.50.300">
    <property type="entry name" value="P-loop containing nucleotide triphosphate hydrolases"/>
    <property type="match status" value="1"/>
</dbReference>
<dbReference type="Pfam" id="PF01656">
    <property type="entry name" value="CbiA"/>
    <property type="match status" value="1"/>
</dbReference>
<name>A0A1G7AU06_9PROT</name>
<dbReference type="EMBL" id="FMZX01000021">
    <property type="protein sequence ID" value="SDE18283.1"/>
    <property type="molecule type" value="Genomic_DNA"/>
</dbReference>
<dbReference type="RefSeq" id="WP_176849753.1">
    <property type="nucleotide sequence ID" value="NZ_FMZX01000021.1"/>
</dbReference>
<reference evidence="2 3" key="1">
    <citation type="submission" date="2016-10" db="EMBL/GenBank/DDBJ databases">
        <authorList>
            <person name="de Groot N.N."/>
        </authorList>
    </citation>
    <scope>NUCLEOTIDE SEQUENCE [LARGE SCALE GENOMIC DNA]</scope>
    <source>
        <strain evidence="2 3">CPCC 100156</strain>
    </source>
</reference>
<dbReference type="PIRSF" id="PIRSF009320">
    <property type="entry name" value="Nuc_binding_HP_1000"/>
    <property type="match status" value="1"/>
</dbReference>
<dbReference type="PANTHER" id="PTHR13696:SF96">
    <property type="entry name" value="COBQ_COBB_MIND_PARA NUCLEOTIDE BINDING DOMAIN-CONTAINING PROTEIN"/>
    <property type="match status" value="1"/>
</dbReference>
<feature type="domain" description="CobQ/CobB/MinD/ParA nucleotide binding" evidence="1">
    <location>
        <begin position="5"/>
        <end position="113"/>
    </location>
</feature>
<dbReference type="InterPro" id="IPR027417">
    <property type="entry name" value="P-loop_NTPase"/>
</dbReference>
<dbReference type="InterPro" id="IPR002586">
    <property type="entry name" value="CobQ/CobB/MinD/ParA_Nub-bd_dom"/>
</dbReference>
<sequence length="240" mass="25413">MFVLALVAQKGGSGKSTMAIHLAVEGHRRGMKTLLVDIDTQASAAKIMDRRGEDPPDVTTEAAGRLEKAIEAARSAGYDFVVVDTAPQADRAAAQAAKVANLVLSPVQPSIVDLDAVDATIDVCKLANVPMMFALNRVPAQGQEIAGTLDAIRKRGMQVSNVRWGERKAFRYPFMKGLTAQEVEPGSKAASEVKNLFDALRIPASTQAHIGAGAHVLMETGAPARRSASAQARMKDGVKV</sequence>
<dbReference type="InterPro" id="IPR050678">
    <property type="entry name" value="DNA_Partitioning_ATPase"/>
</dbReference>
<accession>A0A1G7AU06</accession>
<dbReference type="Proteomes" id="UP000198925">
    <property type="component" value="Unassembled WGS sequence"/>
</dbReference>
<keyword evidence="3" id="KW-1185">Reference proteome</keyword>
<proteinExistence type="predicted"/>
<dbReference type="AlphaFoldDB" id="A0A1G7AU06"/>
<organism evidence="2 3">
    <name type="scientific">Belnapia rosea</name>
    <dbReference type="NCBI Taxonomy" id="938405"/>
    <lineage>
        <taxon>Bacteria</taxon>
        <taxon>Pseudomonadati</taxon>
        <taxon>Pseudomonadota</taxon>
        <taxon>Alphaproteobacteria</taxon>
        <taxon>Acetobacterales</taxon>
        <taxon>Roseomonadaceae</taxon>
        <taxon>Belnapia</taxon>
    </lineage>
</organism>
<dbReference type="SUPFAM" id="SSF52540">
    <property type="entry name" value="P-loop containing nucleoside triphosphate hydrolases"/>
    <property type="match status" value="1"/>
</dbReference>
<dbReference type="PANTHER" id="PTHR13696">
    <property type="entry name" value="P-LOOP CONTAINING NUCLEOSIDE TRIPHOSPHATE HYDROLASE"/>
    <property type="match status" value="1"/>
</dbReference>
<evidence type="ECO:0000313" key="3">
    <source>
        <dbReference type="Proteomes" id="UP000198925"/>
    </source>
</evidence>
<evidence type="ECO:0000259" key="1">
    <source>
        <dbReference type="Pfam" id="PF01656"/>
    </source>
</evidence>
<gene>
    <name evidence="2" type="ORF">SAMN04487779_102142</name>
</gene>
<evidence type="ECO:0000313" key="2">
    <source>
        <dbReference type="EMBL" id="SDE18283.1"/>
    </source>
</evidence>